<comment type="caution">
    <text evidence="1">The sequence shown here is derived from an EMBL/GenBank/DDBJ whole genome shotgun (WGS) entry which is preliminary data.</text>
</comment>
<evidence type="ECO:0000313" key="2">
    <source>
        <dbReference type="Proteomes" id="UP001227964"/>
    </source>
</evidence>
<accession>A0ABT7IIQ4</accession>
<gene>
    <name evidence="1" type="ORF">QPM17_17655</name>
</gene>
<keyword evidence="2" id="KW-1185">Reference proteome</keyword>
<organism evidence="1 2">
    <name type="scientific">Marinobacter azerbaijanicus</name>
    <dbReference type="NCBI Taxonomy" id="3050455"/>
    <lineage>
        <taxon>Bacteria</taxon>
        <taxon>Pseudomonadati</taxon>
        <taxon>Pseudomonadota</taxon>
        <taxon>Gammaproteobacteria</taxon>
        <taxon>Pseudomonadales</taxon>
        <taxon>Marinobacteraceae</taxon>
        <taxon>Marinobacter</taxon>
    </lineage>
</organism>
<evidence type="ECO:0000313" key="1">
    <source>
        <dbReference type="EMBL" id="MDL0432974.1"/>
    </source>
</evidence>
<name>A0ABT7IIQ4_9GAMM</name>
<sequence length="66" mass="8009">MEIQKQAEILQTILAGDPDISEIHLFFHIRWEDCVATVELFWSTYEPDRRYLAIDFDMRRDWTFSV</sequence>
<dbReference type="EMBL" id="JASSVS010000010">
    <property type="protein sequence ID" value="MDL0432974.1"/>
    <property type="molecule type" value="Genomic_DNA"/>
</dbReference>
<proteinExistence type="predicted"/>
<reference evidence="1 2" key="1">
    <citation type="submission" date="2023-06" db="EMBL/GenBank/DDBJ databases">
        <title>Marinobacter azerbaijanicus a moderately halophilic, isolated from Urmia Lake in Azerbaijan region of Iran.</title>
        <authorList>
            <person name="Sanchez-Porro C."/>
            <person name="Aghdam E.M."/>
            <person name="Saheb S.M."/>
            <person name="Tarhriz V."/>
            <person name="Kazemi E."/>
            <person name="Ammozegar M.A."/>
            <person name="Ventosa A."/>
            <person name="Hejazi M.S."/>
        </authorList>
    </citation>
    <scope>NUCLEOTIDE SEQUENCE [LARGE SCALE GENOMIC DNA]</scope>
    <source>
        <strain evidence="1 2">TBZ242</strain>
    </source>
</reference>
<dbReference type="RefSeq" id="WP_228224518.1">
    <property type="nucleotide sequence ID" value="NZ_JASSVS010000010.1"/>
</dbReference>
<dbReference type="Proteomes" id="UP001227964">
    <property type="component" value="Unassembled WGS sequence"/>
</dbReference>
<protein>
    <submittedName>
        <fullName evidence="1">Uncharacterized protein</fullName>
    </submittedName>
</protein>